<dbReference type="InterPro" id="IPR040435">
    <property type="entry name" value="Put_GPCR_Chromadorea"/>
</dbReference>
<proteinExistence type="predicted"/>
<feature type="transmembrane region" description="Helical" evidence="8">
    <location>
        <begin position="149"/>
        <end position="174"/>
    </location>
</feature>
<dbReference type="AlphaFoldDB" id="A0A7E4W871"/>
<feature type="transmembrane region" description="Helical" evidence="8">
    <location>
        <begin position="194"/>
        <end position="221"/>
    </location>
</feature>
<comment type="subcellular location">
    <subcellularLocation>
        <location evidence="1">Cell membrane</location>
        <topology evidence="1">Multi-pass membrane protein</topology>
    </subcellularLocation>
</comment>
<dbReference type="GO" id="GO:0005886">
    <property type="term" value="C:plasma membrane"/>
    <property type="evidence" value="ECO:0007669"/>
    <property type="project" value="UniProtKB-SubCell"/>
</dbReference>
<keyword evidence="5" id="KW-0675">Receptor</keyword>
<evidence type="ECO:0000256" key="5">
    <source>
        <dbReference type="ARBA" id="ARBA00023040"/>
    </source>
</evidence>
<evidence type="ECO:0000256" key="1">
    <source>
        <dbReference type="ARBA" id="ARBA00004651"/>
    </source>
</evidence>
<evidence type="ECO:0000256" key="2">
    <source>
        <dbReference type="ARBA" id="ARBA00022475"/>
    </source>
</evidence>
<keyword evidence="2" id="KW-1003">Cell membrane</keyword>
<feature type="transmembrane region" description="Helical" evidence="8">
    <location>
        <begin position="242"/>
        <end position="265"/>
    </location>
</feature>
<evidence type="ECO:0000313" key="10">
    <source>
        <dbReference type="WBParaSite" id="Pan_g8791.t1"/>
    </source>
</evidence>
<evidence type="ECO:0000313" key="9">
    <source>
        <dbReference type="Proteomes" id="UP000492821"/>
    </source>
</evidence>
<evidence type="ECO:0000256" key="8">
    <source>
        <dbReference type="SAM" id="Phobius"/>
    </source>
</evidence>
<reference evidence="9" key="1">
    <citation type="journal article" date="2013" name="Genetics">
        <title>The draft genome and transcriptome of Panagrellus redivivus are shaped by the harsh demands of a free-living lifestyle.</title>
        <authorList>
            <person name="Srinivasan J."/>
            <person name="Dillman A.R."/>
            <person name="Macchietto M.G."/>
            <person name="Heikkinen L."/>
            <person name="Lakso M."/>
            <person name="Fracchia K.M."/>
            <person name="Antoshechkin I."/>
            <person name="Mortazavi A."/>
            <person name="Wong G."/>
            <person name="Sternberg P.W."/>
        </authorList>
    </citation>
    <scope>NUCLEOTIDE SEQUENCE [LARGE SCALE GENOMIC DNA]</scope>
    <source>
        <strain evidence="9">MT8872</strain>
    </source>
</reference>
<dbReference type="Proteomes" id="UP000492821">
    <property type="component" value="Unassembled WGS sequence"/>
</dbReference>
<evidence type="ECO:0000256" key="7">
    <source>
        <dbReference type="ARBA" id="ARBA00023224"/>
    </source>
</evidence>
<feature type="transmembrane region" description="Helical" evidence="8">
    <location>
        <begin position="285"/>
        <end position="308"/>
    </location>
</feature>
<feature type="transmembrane region" description="Helical" evidence="8">
    <location>
        <begin position="101"/>
        <end position="128"/>
    </location>
</feature>
<name>A0A7E4W871_PANRE</name>
<evidence type="ECO:0000256" key="6">
    <source>
        <dbReference type="ARBA" id="ARBA00023136"/>
    </source>
</evidence>
<keyword evidence="5" id="KW-0297">G-protein coupled receptor</keyword>
<reference evidence="10" key="2">
    <citation type="submission" date="2020-10" db="UniProtKB">
        <authorList>
            <consortium name="WormBaseParasite"/>
        </authorList>
    </citation>
    <scope>IDENTIFICATION</scope>
</reference>
<dbReference type="Gene3D" id="1.20.1070.10">
    <property type="entry name" value="Rhodopsin 7-helix transmembrane proteins"/>
    <property type="match status" value="1"/>
</dbReference>
<protein>
    <submittedName>
        <fullName evidence="10">G_PROTEIN_RECEP_F1_2 domain-containing protein</fullName>
    </submittedName>
</protein>
<dbReference type="GO" id="GO:0004930">
    <property type="term" value="F:G protein-coupled receptor activity"/>
    <property type="evidence" value="ECO:0007669"/>
    <property type="project" value="UniProtKB-KW"/>
</dbReference>
<accession>A0A7E4W871</accession>
<dbReference type="PANTHER" id="PTHR37441">
    <property type="entry name" value="PROTEIN CBG16518"/>
    <property type="match status" value="1"/>
</dbReference>
<keyword evidence="6 8" id="KW-0472">Membrane</keyword>
<feature type="transmembrane region" description="Helical" evidence="8">
    <location>
        <begin position="74"/>
        <end position="95"/>
    </location>
</feature>
<evidence type="ECO:0000256" key="3">
    <source>
        <dbReference type="ARBA" id="ARBA00022692"/>
    </source>
</evidence>
<keyword evidence="3 8" id="KW-0812">Transmembrane</keyword>
<keyword evidence="9" id="KW-1185">Reference proteome</keyword>
<keyword evidence="4 8" id="KW-1133">Transmembrane helix</keyword>
<keyword evidence="7" id="KW-0807">Transducer</keyword>
<dbReference type="PANTHER" id="PTHR37441:SF7">
    <property type="entry name" value="G-PROTEIN COUPLED RECEPTORS FAMILY 1 PROFILE DOMAIN-CONTAINING PROTEIN"/>
    <property type="match status" value="1"/>
</dbReference>
<sequence>MDDVLYTSCRNKLDNSTFVLSVQERDYNVKNSQMLLAVAPAVGIVAFVLTLAISILIGIALYRRRLPSRKYLAVLSRMIIDVVTAAVIIILGLVAEIKSVYLAVTILCLFVCTFGVLQCGLSHILVIVIRQLSHERIALYNEFLIPRRIVYCMSFIWVGSILYAALYAPLFPALFNPLKADDVCGFDACQSPLLIILITMICFMFVSNILFYLNVLYRLVVGIKEEKSRNEMPLSKYKLKKFIAYGGHIALFSVTALPITIGMGFVYSTLEEISELVHPEEQCRVLQYMAAINRLQTICGGVILLWLVRMVFDPIIIFATEYRRIVPWANHTENVHQLDEVHSTFSSSQPCESLKWRRHCPIMEMERTISAWDMKN</sequence>
<organism evidence="9 10">
    <name type="scientific">Panagrellus redivivus</name>
    <name type="common">Microworm</name>
    <dbReference type="NCBI Taxonomy" id="6233"/>
    <lineage>
        <taxon>Eukaryota</taxon>
        <taxon>Metazoa</taxon>
        <taxon>Ecdysozoa</taxon>
        <taxon>Nematoda</taxon>
        <taxon>Chromadorea</taxon>
        <taxon>Rhabditida</taxon>
        <taxon>Tylenchina</taxon>
        <taxon>Panagrolaimomorpha</taxon>
        <taxon>Panagrolaimoidea</taxon>
        <taxon>Panagrolaimidae</taxon>
        <taxon>Panagrellus</taxon>
    </lineage>
</organism>
<feature type="transmembrane region" description="Helical" evidence="8">
    <location>
        <begin position="34"/>
        <end position="62"/>
    </location>
</feature>
<evidence type="ECO:0000256" key="4">
    <source>
        <dbReference type="ARBA" id="ARBA00022989"/>
    </source>
</evidence>
<dbReference type="WBParaSite" id="Pan_g8791.t1">
    <property type="protein sequence ID" value="Pan_g8791.t1"/>
    <property type="gene ID" value="Pan_g8791"/>
</dbReference>